<name>A0AAP0ETK3_9MAGN</name>
<evidence type="ECO:0000313" key="1">
    <source>
        <dbReference type="EMBL" id="KAK9099385.1"/>
    </source>
</evidence>
<dbReference type="Proteomes" id="UP001420932">
    <property type="component" value="Unassembled WGS sequence"/>
</dbReference>
<gene>
    <name evidence="1" type="ORF">Syun_026430</name>
</gene>
<sequence length="117" mass="12950">MHSVFFVSNLARCQASSKVCLAITVVRAICAVSVIRAARTIRTCCHLDGLHAVDVISVPQWWSNAVTDHARLISSSSYSVCSRWSDSSFPSLNLPLDPHGTHFEVCFVLYKAPRIFI</sequence>
<comment type="caution">
    <text evidence="1">The sequence shown here is derived from an EMBL/GenBank/DDBJ whole genome shotgun (WGS) entry which is preliminary data.</text>
</comment>
<evidence type="ECO:0000313" key="2">
    <source>
        <dbReference type="Proteomes" id="UP001420932"/>
    </source>
</evidence>
<reference evidence="1 2" key="1">
    <citation type="submission" date="2024-01" db="EMBL/GenBank/DDBJ databases">
        <title>Genome assemblies of Stephania.</title>
        <authorList>
            <person name="Yang L."/>
        </authorList>
    </citation>
    <scope>NUCLEOTIDE SEQUENCE [LARGE SCALE GENOMIC DNA]</scope>
    <source>
        <strain evidence="1">YNDBR</strain>
        <tissue evidence="1">Leaf</tissue>
    </source>
</reference>
<dbReference type="AlphaFoldDB" id="A0AAP0ETK3"/>
<organism evidence="1 2">
    <name type="scientific">Stephania yunnanensis</name>
    <dbReference type="NCBI Taxonomy" id="152371"/>
    <lineage>
        <taxon>Eukaryota</taxon>
        <taxon>Viridiplantae</taxon>
        <taxon>Streptophyta</taxon>
        <taxon>Embryophyta</taxon>
        <taxon>Tracheophyta</taxon>
        <taxon>Spermatophyta</taxon>
        <taxon>Magnoliopsida</taxon>
        <taxon>Ranunculales</taxon>
        <taxon>Menispermaceae</taxon>
        <taxon>Menispermoideae</taxon>
        <taxon>Cissampelideae</taxon>
        <taxon>Stephania</taxon>
    </lineage>
</organism>
<accession>A0AAP0ETK3</accession>
<dbReference type="EMBL" id="JBBNAF010000011">
    <property type="protein sequence ID" value="KAK9099385.1"/>
    <property type="molecule type" value="Genomic_DNA"/>
</dbReference>
<keyword evidence="2" id="KW-1185">Reference proteome</keyword>
<protein>
    <submittedName>
        <fullName evidence="1">Uncharacterized protein</fullName>
    </submittedName>
</protein>
<proteinExistence type="predicted"/>